<evidence type="ECO:0008006" key="4">
    <source>
        <dbReference type="Google" id="ProtNLM"/>
    </source>
</evidence>
<dbReference type="EMBL" id="SPQQ01000013">
    <property type="protein sequence ID" value="TGE35565.1"/>
    <property type="molecule type" value="Genomic_DNA"/>
</dbReference>
<keyword evidence="1" id="KW-0472">Membrane</keyword>
<feature type="transmembrane region" description="Helical" evidence="1">
    <location>
        <begin position="246"/>
        <end position="263"/>
    </location>
</feature>
<evidence type="ECO:0000313" key="3">
    <source>
        <dbReference type="Proteomes" id="UP000298460"/>
    </source>
</evidence>
<feature type="transmembrane region" description="Helical" evidence="1">
    <location>
        <begin position="222"/>
        <end position="240"/>
    </location>
</feature>
<feature type="transmembrane region" description="Helical" evidence="1">
    <location>
        <begin position="153"/>
        <end position="174"/>
    </location>
</feature>
<proteinExistence type="predicted"/>
<feature type="transmembrane region" description="Helical" evidence="1">
    <location>
        <begin position="45"/>
        <end position="63"/>
    </location>
</feature>
<evidence type="ECO:0000313" key="2">
    <source>
        <dbReference type="EMBL" id="TGE35565.1"/>
    </source>
</evidence>
<name>A0A4Z0QZR4_9FIRM</name>
<dbReference type="Proteomes" id="UP000298460">
    <property type="component" value="Unassembled WGS sequence"/>
</dbReference>
<dbReference type="AlphaFoldDB" id="A0A4Z0QZR4"/>
<sequence length="330" mass="36034">MEEKIVRTENAQRQNFWQRLAPVIGLFFLSPLVGEYLLGNISIQDIWALPFLAPMYGGGALLIREVTRRTGRGWSTIILLGLAYGLLEAGLFDQSLFNPSFEGHDFQSAAPIPALGLSAYNALAFIVGHAVWSISVPIAIIESLVPERKTVPWVGKVGFLVIGVLYLIGSFFVFSDLQSEEQFLASMPQLISTAVVAVALIGIAFAVGRLSLPKIDKRTPKPWLVGTLSFIISGLFFGASESWLGVAFKLLLIGLMTVLVLEWSRGREWNETHQLALAGGALLTYAWGGFILTTLLGRTESVHLIGNVIFATGAIMLLIIAARKTRKSYI</sequence>
<dbReference type="OrthoDB" id="8478704at2"/>
<feature type="transmembrane region" description="Helical" evidence="1">
    <location>
        <begin position="20"/>
        <end position="39"/>
    </location>
</feature>
<accession>A0A4Z0QZR4</accession>
<keyword evidence="1" id="KW-0812">Transmembrane</keyword>
<keyword evidence="1" id="KW-1133">Transmembrane helix</keyword>
<feature type="transmembrane region" description="Helical" evidence="1">
    <location>
        <begin position="302"/>
        <end position="322"/>
    </location>
</feature>
<gene>
    <name evidence="2" type="ORF">E4K67_24940</name>
</gene>
<reference evidence="2 3" key="1">
    <citation type="submission" date="2019-03" db="EMBL/GenBank/DDBJ databases">
        <title>Draft Genome Sequence of Desulfosporosinus fructosivorans Strain 63.6F, Isolated from Marine Sediment in the Baltic Sea.</title>
        <authorList>
            <person name="Hausmann B."/>
            <person name="Vandieken V."/>
            <person name="Pjevac P."/>
            <person name="Schreck K."/>
            <person name="Herbold C.W."/>
            <person name="Loy A."/>
        </authorList>
    </citation>
    <scope>NUCLEOTIDE SEQUENCE [LARGE SCALE GENOMIC DNA]</scope>
    <source>
        <strain evidence="2 3">63.6F</strain>
    </source>
</reference>
<feature type="transmembrane region" description="Helical" evidence="1">
    <location>
        <begin position="117"/>
        <end position="141"/>
    </location>
</feature>
<feature type="transmembrane region" description="Helical" evidence="1">
    <location>
        <begin position="275"/>
        <end position="296"/>
    </location>
</feature>
<feature type="transmembrane region" description="Helical" evidence="1">
    <location>
        <begin position="186"/>
        <end position="210"/>
    </location>
</feature>
<organism evidence="2 3">
    <name type="scientific">Desulfosporosinus fructosivorans</name>
    <dbReference type="NCBI Taxonomy" id="2018669"/>
    <lineage>
        <taxon>Bacteria</taxon>
        <taxon>Bacillati</taxon>
        <taxon>Bacillota</taxon>
        <taxon>Clostridia</taxon>
        <taxon>Eubacteriales</taxon>
        <taxon>Desulfitobacteriaceae</taxon>
        <taxon>Desulfosporosinus</taxon>
    </lineage>
</organism>
<evidence type="ECO:0000256" key="1">
    <source>
        <dbReference type="SAM" id="Phobius"/>
    </source>
</evidence>
<protein>
    <recommendedName>
        <fullName evidence="4">DUF998 domain-containing protein</fullName>
    </recommendedName>
</protein>
<feature type="transmembrane region" description="Helical" evidence="1">
    <location>
        <begin position="75"/>
        <end position="97"/>
    </location>
</feature>
<keyword evidence="3" id="KW-1185">Reference proteome</keyword>
<comment type="caution">
    <text evidence="2">The sequence shown here is derived from an EMBL/GenBank/DDBJ whole genome shotgun (WGS) entry which is preliminary data.</text>
</comment>